<keyword evidence="2" id="KW-1185">Reference proteome</keyword>
<reference evidence="1 2" key="1">
    <citation type="submission" date="2023-03" db="EMBL/GenBank/DDBJ databases">
        <title>High recombination rates correlate with genetic variation in Cardiocondyla obscurior ants.</title>
        <authorList>
            <person name="Errbii M."/>
        </authorList>
    </citation>
    <scope>NUCLEOTIDE SEQUENCE [LARGE SCALE GENOMIC DNA]</scope>
    <source>
        <strain evidence="1">Alpha-2009</strain>
        <tissue evidence="1">Whole body</tissue>
    </source>
</reference>
<sequence length="82" mass="9221">MSRNFLPIRETAARGAPPWALFVIRAPIRDRARRWIRDSSGEIRSTTPPGSLITQHQRAASAVHDGARVKLPRHRASRLMGN</sequence>
<name>A0AAW2GAH2_9HYME</name>
<accession>A0AAW2GAH2</accession>
<proteinExistence type="predicted"/>
<dbReference type="Proteomes" id="UP001430953">
    <property type="component" value="Unassembled WGS sequence"/>
</dbReference>
<evidence type="ECO:0000313" key="1">
    <source>
        <dbReference type="EMBL" id="KAL0123495.1"/>
    </source>
</evidence>
<organism evidence="1 2">
    <name type="scientific">Cardiocondyla obscurior</name>
    <dbReference type="NCBI Taxonomy" id="286306"/>
    <lineage>
        <taxon>Eukaryota</taxon>
        <taxon>Metazoa</taxon>
        <taxon>Ecdysozoa</taxon>
        <taxon>Arthropoda</taxon>
        <taxon>Hexapoda</taxon>
        <taxon>Insecta</taxon>
        <taxon>Pterygota</taxon>
        <taxon>Neoptera</taxon>
        <taxon>Endopterygota</taxon>
        <taxon>Hymenoptera</taxon>
        <taxon>Apocrita</taxon>
        <taxon>Aculeata</taxon>
        <taxon>Formicoidea</taxon>
        <taxon>Formicidae</taxon>
        <taxon>Myrmicinae</taxon>
        <taxon>Cardiocondyla</taxon>
    </lineage>
</organism>
<evidence type="ECO:0000313" key="2">
    <source>
        <dbReference type="Proteomes" id="UP001430953"/>
    </source>
</evidence>
<dbReference type="AlphaFoldDB" id="A0AAW2GAH2"/>
<dbReference type="EMBL" id="JADYXP020000005">
    <property type="protein sequence ID" value="KAL0123495.1"/>
    <property type="molecule type" value="Genomic_DNA"/>
</dbReference>
<comment type="caution">
    <text evidence="1">The sequence shown here is derived from an EMBL/GenBank/DDBJ whole genome shotgun (WGS) entry which is preliminary data.</text>
</comment>
<gene>
    <name evidence="1" type="ORF">PUN28_005777</name>
</gene>
<protein>
    <submittedName>
        <fullName evidence="1">Uncharacterized protein</fullName>
    </submittedName>
</protein>